<dbReference type="SUPFAM" id="SSF53098">
    <property type="entry name" value="Ribonuclease H-like"/>
    <property type="match status" value="1"/>
</dbReference>
<dbReference type="Gene3D" id="3.30.420.10">
    <property type="entry name" value="Ribonuclease H-like superfamily/Ribonuclease H"/>
    <property type="match status" value="1"/>
</dbReference>
<dbReference type="InterPro" id="IPR043502">
    <property type="entry name" value="DNA/RNA_pol_sf"/>
</dbReference>
<reference evidence="2 3" key="1">
    <citation type="submission" date="2015-12" db="EMBL/GenBank/DDBJ databases">
        <title>The genome of Folsomia candida.</title>
        <authorList>
            <person name="Faddeeva A."/>
            <person name="Derks M.F."/>
            <person name="Anvar Y."/>
            <person name="Smit S."/>
            <person name="Van Straalen N."/>
            <person name="Roelofs D."/>
        </authorList>
    </citation>
    <scope>NUCLEOTIDE SEQUENCE [LARGE SCALE GENOMIC DNA]</scope>
    <source>
        <strain evidence="2 3">VU population</strain>
        <tissue evidence="2">Whole body</tissue>
    </source>
</reference>
<dbReference type="GO" id="GO:0015074">
    <property type="term" value="P:DNA integration"/>
    <property type="evidence" value="ECO:0007669"/>
    <property type="project" value="InterPro"/>
</dbReference>
<dbReference type="SUPFAM" id="SSF56672">
    <property type="entry name" value="DNA/RNA polymerases"/>
    <property type="match status" value="1"/>
</dbReference>
<dbReference type="InterPro" id="IPR036397">
    <property type="entry name" value="RNaseH_sf"/>
</dbReference>
<dbReference type="Gene3D" id="3.30.70.270">
    <property type="match status" value="1"/>
</dbReference>
<dbReference type="InterPro" id="IPR012337">
    <property type="entry name" value="RNaseH-like_sf"/>
</dbReference>
<dbReference type="Pfam" id="PF05380">
    <property type="entry name" value="Peptidase_A17"/>
    <property type="match status" value="1"/>
</dbReference>
<dbReference type="Pfam" id="PF18701">
    <property type="entry name" value="DUF5641"/>
    <property type="match status" value="1"/>
</dbReference>
<dbReference type="InterPro" id="IPR040676">
    <property type="entry name" value="DUF5641"/>
</dbReference>
<accession>A0A226DZJ6</accession>
<dbReference type="OMA" id="RANHESY"/>
<dbReference type="PROSITE" id="PS50994">
    <property type="entry name" value="INTEGRASE"/>
    <property type="match status" value="1"/>
</dbReference>
<dbReference type="OrthoDB" id="416987at2759"/>
<dbReference type="STRING" id="158441.A0A226DZJ6"/>
<dbReference type="AlphaFoldDB" id="A0A226DZJ6"/>
<dbReference type="Pfam" id="PF17921">
    <property type="entry name" value="Integrase_H2C2"/>
    <property type="match status" value="1"/>
</dbReference>
<keyword evidence="3" id="KW-1185">Reference proteome</keyword>
<protein>
    <submittedName>
        <fullName evidence="2">Pro-Pol polyprotein</fullName>
    </submittedName>
</protein>
<dbReference type="Proteomes" id="UP000198287">
    <property type="component" value="Unassembled WGS sequence"/>
</dbReference>
<dbReference type="InterPro" id="IPR041588">
    <property type="entry name" value="Integrase_H2C2"/>
</dbReference>
<sequence length="1017" mass="116374">MTEYQKIFDEWLESGVIERVPEDEIESVGSYLPHRPVFKPSSTTTPTRPVFDASAKTSNFPSLNDCLEKGENLIELIPSVLTRFRAKRYGVVSDVKKAFLQISVRREDPNFLRFLWWEDFATKKVEVFRHCRVVFGVSSSPFLLASTINHHLDSAREGGREVAQLLKKSLYVDNCIASLDDKEQLEEFVRKSTAIMEQGRFDLRGWIWSGEPEYSDDVRITPVLGLLWNLESDCISLDVKDEELDGVLTKRKILSAANSVYDPLGFCSPVTLMPKLLLQELWMLKTGWDEGVPDSVKKGFDVWRSELAALKKIQIPRCIFRGVTTSRSIHVFSDASKYAYSACVFMRSEGVDGVNVQLVMARARVASVKKMTIPRLELLGCCIAVRLGNTVKTMLEAEDLPINYWTDSSCSLYWIHKNENWATFVNNRVLEIRKNSNVADWRHVPGVHNPADLPSPGCGGARLVDLRWWEGPVWLRQPEEDWPRSEVNCDLNVAMAEKKTVVSHLALESTRPWYLNHFSTYRKIVRMVAWILRWKKIIKSSPKPAGPLTCEEEADAELRLIKLIQSASFRKNDLVLKQLNVIEDNLGMLRVEARIVRRADTMEFKLPLLLPYSHQVVDMLIMHVHQSRNHCGIQYLMSILRDRFWILKSRQAVKKVVSSCVKCKRFSSKKVTTQEAPLPLDRVRDAAVFEIVGIDLGGPLYLKGGQKAWFVVFTCAVYRAVHLELVTSLSTEAFLQSLRRFVSRRGRPSVIFSDNGTNFEGANNAFAKLDWKEITTTTSVNQIKWKFNPPAGPWWGGWWERVVGMVKVLLRKVLGRASLDYEELMTVLCDCEEIINSRPLTYLSDDPEDLAPLTPALFLNEMRSYGLPEVDDLEANFFNKRYRYRQQLREDIRKRFRDEYLGALVQKGRGKSKRCPEIKLGDIVLLEAVNKKRVEWPLAKVMETYPGPDGIVRVVKLKTKNGELTRPVQRVFPLEVSTQQRIHFSVPDTVKKIGESDSAVITRSGRKVKVPERLGIC</sequence>
<evidence type="ECO:0000313" key="2">
    <source>
        <dbReference type="EMBL" id="OXA50438.1"/>
    </source>
</evidence>
<dbReference type="GO" id="GO:0003676">
    <property type="term" value="F:nucleic acid binding"/>
    <property type="evidence" value="ECO:0007669"/>
    <property type="project" value="InterPro"/>
</dbReference>
<feature type="domain" description="Integrase catalytic" evidence="1">
    <location>
        <begin position="673"/>
        <end position="863"/>
    </location>
</feature>
<dbReference type="PANTHER" id="PTHR47331">
    <property type="entry name" value="PHD-TYPE DOMAIN-CONTAINING PROTEIN"/>
    <property type="match status" value="1"/>
</dbReference>
<organism evidence="2 3">
    <name type="scientific">Folsomia candida</name>
    <name type="common">Springtail</name>
    <dbReference type="NCBI Taxonomy" id="158441"/>
    <lineage>
        <taxon>Eukaryota</taxon>
        <taxon>Metazoa</taxon>
        <taxon>Ecdysozoa</taxon>
        <taxon>Arthropoda</taxon>
        <taxon>Hexapoda</taxon>
        <taxon>Collembola</taxon>
        <taxon>Entomobryomorpha</taxon>
        <taxon>Isotomoidea</taxon>
        <taxon>Isotomidae</taxon>
        <taxon>Proisotominae</taxon>
        <taxon>Folsomia</taxon>
    </lineage>
</organism>
<dbReference type="GO" id="GO:0042575">
    <property type="term" value="C:DNA polymerase complex"/>
    <property type="evidence" value="ECO:0007669"/>
    <property type="project" value="UniProtKB-ARBA"/>
</dbReference>
<dbReference type="InterPro" id="IPR001584">
    <property type="entry name" value="Integrase_cat-core"/>
</dbReference>
<dbReference type="GO" id="GO:0071897">
    <property type="term" value="P:DNA biosynthetic process"/>
    <property type="evidence" value="ECO:0007669"/>
    <property type="project" value="UniProtKB-ARBA"/>
</dbReference>
<dbReference type="PANTHER" id="PTHR47331:SF1">
    <property type="entry name" value="GAG-LIKE PROTEIN"/>
    <property type="match status" value="1"/>
</dbReference>
<dbReference type="InterPro" id="IPR008042">
    <property type="entry name" value="Retrotrans_Pao"/>
</dbReference>
<name>A0A226DZJ6_FOLCA</name>
<dbReference type="Gene3D" id="1.10.340.70">
    <property type="match status" value="1"/>
</dbReference>
<proteinExistence type="predicted"/>
<dbReference type="InterPro" id="IPR043128">
    <property type="entry name" value="Rev_trsase/Diguanyl_cyclase"/>
</dbReference>
<dbReference type="EMBL" id="LNIX01000009">
    <property type="protein sequence ID" value="OXA50438.1"/>
    <property type="molecule type" value="Genomic_DNA"/>
</dbReference>
<dbReference type="Gene3D" id="3.10.10.10">
    <property type="entry name" value="HIV Type 1 Reverse Transcriptase, subunit A, domain 1"/>
    <property type="match status" value="1"/>
</dbReference>
<comment type="caution">
    <text evidence="2">The sequence shown here is derived from an EMBL/GenBank/DDBJ whole genome shotgun (WGS) entry which is preliminary data.</text>
</comment>
<gene>
    <name evidence="2" type="ORF">Fcan01_15181</name>
</gene>
<evidence type="ECO:0000259" key="1">
    <source>
        <dbReference type="PROSITE" id="PS50994"/>
    </source>
</evidence>
<evidence type="ECO:0000313" key="3">
    <source>
        <dbReference type="Proteomes" id="UP000198287"/>
    </source>
</evidence>